<feature type="domain" description="Insertion element IS150 protein InsJ-like helix-turn-helix" evidence="2">
    <location>
        <begin position="83"/>
        <end position="118"/>
    </location>
</feature>
<evidence type="ECO:0000313" key="3">
    <source>
        <dbReference type="EMBL" id="GAA3165902.1"/>
    </source>
</evidence>
<feature type="compositionally biased region" description="Polar residues" evidence="1">
    <location>
        <begin position="118"/>
        <end position="131"/>
    </location>
</feature>
<gene>
    <name evidence="3" type="ORF">GCM10010466_65880</name>
</gene>
<dbReference type="EMBL" id="BAAAUT010000094">
    <property type="protein sequence ID" value="GAA3165902.1"/>
    <property type="molecule type" value="Genomic_DNA"/>
</dbReference>
<dbReference type="Proteomes" id="UP001500320">
    <property type="component" value="Unassembled WGS sequence"/>
</dbReference>
<evidence type="ECO:0000313" key="4">
    <source>
        <dbReference type="Proteomes" id="UP001500320"/>
    </source>
</evidence>
<dbReference type="InterPro" id="IPR036390">
    <property type="entry name" value="WH_DNA-bd_sf"/>
</dbReference>
<protein>
    <recommendedName>
        <fullName evidence="2">Insertion element IS150 protein InsJ-like helix-turn-helix domain-containing protein</fullName>
    </recommendedName>
</protein>
<dbReference type="SUPFAM" id="SSF46785">
    <property type="entry name" value="Winged helix' DNA-binding domain"/>
    <property type="match status" value="1"/>
</dbReference>
<dbReference type="InterPro" id="IPR055247">
    <property type="entry name" value="InsJ-like_HTH"/>
</dbReference>
<feature type="region of interest" description="Disordered" evidence="1">
    <location>
        <begin position="54"/>
        <end position="76"/>
    </location>
</feature>
<sequence>MLRDGEILDNRSYRSTTGVDSRVATAELRDLVARELVLQTGTRRWARYELPQRLRDRTSAGAPASTRADRRPQLLGALGDETLSRAELARRTGLTDQTVRRWLSIMREEGTVELVGSSPRSSTARYRQTRQGAVFPSAGPQR</sequence>
<accession>A0ABP6P325</accession>
<comment type="caution">
    <text evidence="3">The sequence shown here is derived from an EMBL/GenBank/DDBJ whole genome shotgun (WGS) entry which is preliminary data.</text>
</comment>
<keyword evidence="4" id="KW-1185">Reference proteome</keyword>
<evidence type="ECO:0000259" key="2">
    <source>
        <dbReference type="Pfam" id="PF13518"/>
    </source>
</evidence>
<dbReference type="InterPro" id="IPR036388">
    <property type="entry name" value="WH-like_DNA-bd_sf"/>
</dbReference>
<evidence type="ECO:0000256" key="1">
    <source>
        <dbReference type="SAM" id="MobiDB-lite"/>
    </source>
</evidence>
<feature type="region of interest" description="Disordered" evidence="1">
    <location>
        <begin position="114"/>
        <end position="142"/>
    </location>
</feature>
<name>A0ABP6P325_9ACTN</name>
<dbReference type="Gene3D" id="1.10.10.10">
    <property type="entry name" value="Winged helix-like DNA-binding domain superfamily/Winged helix DNA-binding domain"/>
    <property type="match status" value="1"/>
</dbReference>
<organism evidence="3 4">
    <name type="scientific">Planomonospora alba</name>
    <dbReference type="NCBI Taxonomy" id="161354"/>
    <lineage>
        <taxon>Bacteria</taxon>
        <taxon>Bacillati</taxon>
        <taxon>Actinomycetota</taxon>
        <taxon>Actinomycetes</taxon>
        <taxon>Streptosporangiales</taxon>
        <taxon>Streptosporangiaceae</taxon>
        <taxon>Planomonospora</taxon>
    </lineage>
</organism>
<proteinExistence type="predicted"/>
<reference evidence="4" key="1">
    <citation type="journal article" date="2019" name="Int. J. Syst. Evol. Microbiol.">
        <title>The Global Catalogue of Microorganisms (GCM) 10K type strain sequencing project: providing services to taxonomists for standard genome sequencing and annotation.</title>
        <authorList>
            <consortium name="The Broad Institute Genomics Platform"/>
            <consortium name="The Broad Institute Genome Sequencing Center for Infectious Disease"/>
            <person name="Wu L."/>
            <person name="Ma J."/>
        </authorList>
    </citation>
    <scope>NUCLEOTIDE SEQUENCE [LARGE SCALE GENOMIC DNA]</scope>
    <source>
        <strain evidence="4">JCM 9373</strain>
    </source>
</reference>
<dbReference type="Pfam" id="PF13518">
    <property type="entry name" value="HTH_28"/>
    <property type="match status" value="1"/>
</dbReference>